<feature type="compositionally biased region" description="Low complexity" evidence="1">
    <location>
        <begin position="54"/>
        <end position="69"/>
    </location>
</feature>
<keyword evidence="2" id="KW-1133">Transmembrane helix</keyword>
<gene>
    <name evidence="3" type="ORF">G5C51_07720</name>
</gene>
<sequence length="269" mass="27626">MSFGYGGGPAPDWEQLASQAEAARKRKRAILLIVSAVVATLVVAGVVAAAVVTSGDGSPSADDSSLPSPQKLDDKDADPTFSDVKPPPDPMDFISTAKNDKAPLSVGSLFPDKKADIAGRGYTRGATSTSKDCAKAGQEGLGPVLKKNGCDTVYRVTYTRSGVAVTIGVAVFDDATKAGAAAKQAKGNITPLSGSGVPQFCRGTACRLTGNSLGRYAYFTIAGYTNGKSVVVGETKSKTAVKDAGELVNERLMDRGRTQASAAAEAEDQ</sequence>
<protein>
    <submittedName>
        <fullName evidence="3">Uncharacterized protein</fullName>
    </submittedName>
</protein>
<keyword evidence="2" id="KW-0812">Transmembrane</keyword>
<feature type="region of interest" description="Disordered" evidence="1">
    <location>
        <begin position="54"/>
        <end position="97"/>
    </location>
</feature>
<evidence type="ECO:0000256" key="2">
    <source>
        <dbReference type="SAM" id="Phobius"/>
    </source>
</evidence>
<keyword evidence="2" id="KW-0472">Membrane</keyword>
<dbReference type="RefSeq" id="WP_165233861.1">
    <property type="nucleotide sequence ID" value="NZ_JAAKZV010000021.1"/>
</dbReference>
<keyword evidence="4" id="KW-1185">Reference proteome</keyword>
<dbReference type="Proteomes" id="UP000481583">
    <property type="component" value="Unassembled WGS sequence"/>
</dbReference>
<reference evidence="3 4" key="1">
    <citation type="submission" date="2020-02" db="EMBL/GenBank/DDBJ databases">
        <title>Whole-genome analyses of novel actinobacteria.</title>
        <authorList>
            <person name="Sahin N."/>
        </authorList>
    </citation>
    <scope>NUCLEOTIDE SEQUENCE [LARGE SCALE GENOMIC DNA]</scope>
    <source>
        <strain evidence="3 4">A7024</strain>
    </source>
</reference>
<organism evidence="3 4">
    <name type="scientific">Streptomyces coryli</name>
    <dbReference type="NCBI Taxonomy" id="1128680"/>
    <lineage>
        <taxon>Bacteria</taxon>
        <taxon>Bacillati</taxon>
        <taxon>Actinomycetota</taxon>
        <taxon>Actinomycetes</taxon>
        <taxon>Kitasatosporales</taxon>
        <taxon>Streptomycetaceae</taxon>
        <taxon>Streptomyces</taxon>
    </lineage>
</organism>
<evidence type="ECO:0000256" key="1">
    <source>
        <dbReference type="SAM" id="MobiDB-lite"/>
    </source>
</evidence>
<dbReference type="AlphaFoldDB" id="A0A6G4TUY4"/>
<evidence type="ECO:0000313" key="3">
    <source>
        <dbReference type="EMBL" id="NGN63795.1"/>
    </source>
</evidence>
<feature type="transmembrane region" description="Helical" evidence="2">
    <location>
        <begin position="29"/>
        <end position="52"/>
    </location>
</feature>
<evidence type="ECO:0000313" key="4">
    <source>
        <dbReference type="Proteomes" id="UP000481583"/>
    </source>
</evidence>
<comment type="caution">
    <text evidence="3">The sequence shown here is derived from an EMBL/GenBank/DDBJ whole genome shotgun (WGS) entry which is preliminary data.</text>
</comment>
<name>A0A6G4TUY4_9ACTN</name>
<dbReference type="EMBL" id="JAAKZV010000021">
    <property type="protein sequence ID" value="NGN63795.1"/>
    <property type="molecule type" value="Genomic_DNA"/>
</dbReference>
<accession>A0A6G4TUY4</accession>
<proteinExistence type="predicted"/>